<dbReference type="GO" id="GO:0005509">
    <property type="term" value="F:calcium ion binding"/>
    <property type="evidence" value="ECO:0007669"/>
    <property type="project" value="InterPro"/>
</dbReference>
<dbReference type="InterPro" id="IPR011992">
    <property type="entry name" value="EF-hand-dom_pair"/>
</dbReference>
<dbReference type="STRING" id="6412.T1G336"/>
<dbReference type="KEGG" id="hro:HELRODRAFT_77767"/>
<protein>
    <recommendedName>
        <fullName evidence="2">EF-hand domain-containing protein</fullName>
    </recommendedName>
</protein>
<dbReference type="Pfam" id="PF13499">
    <property type="entry name" value="EF-hand_7"/>
    <property type="match status" value="2"/>
</dbReference>
<dbReference type="GeneID" id="20215484"/>
<dbReference type="InterPro" id="IPR050230">
    <property type="entry name" value="CALM/Myosin/TropC-like"/>
</dbReference>
<accession>T1G336</accession>
<dbReference type="eggNOG" id="KOG0027">
    <property type="taxonomic scope" value="Eukaryota"/>
</dbReference>
<dbReference type="PANTHER" id="PTHR23048:SF0">
    <property type="entry name" value="CALMODULIN LIKE 3"/>
    <property type="match status" value="1"/>
</dbReference>
<evidence type="ECO:0000313" key="5">
    <source>
        <dbReference type="Proteomes" id="UP000015101"/>
    </source>
</evidence>
<dbReference type="HOGENOM" id="CLU_061288_2_5_1"/>
<keyword evidence="1" id="KW-0677">Repeat</keyword>
<feature type="domain" description="EF-hand" evidence="2">
    <location>
        <begin position="72"/>
        <end position="107"/>
    </location>
</feature>
<dbReference type="PANTHER" id="PTHR23048">
    <property type="entry name" value="MYOSIN LIGHT CHAIN 1, 3"/>
    <property type="match status" value="1"/>
</dbReference>
<dbReference type="RefSeq" id="XP_009016539.1">
    <property type="nucleotide sequence ID" value="XM_009018291.1"/>
</dbReference>
<evidence type="ECO:0000259" key="2">
    <source>
        <dbReference type="PROSITE" id="PS50222"/>
    </source>
</evidence>
<dbReference type="OMA" id="FNEYDLM"/>
<dbReference type="EMBL" id="AMQM01003895">
    <property type="status" value="NOT_ANNOTATED_CDS"/>
    <property type="molecule type" value="Genomic_DNA"/>
</dbReference>
<proteinExistence type="predicted"/>
<feature type="domain" description="EF-hand" evidence="2">
    <location>
        <begin position="33"/>
        <end position="68"/>
    </location>
</feature>
<evidence type="ECO:0000313" key="3">
    <source>
        <dbReference type="EMBL" id="ESO05224.1"/>
    </source>
</evidence>
<evidence type="ECO:0000313" key="4">
    <source>
        <dbReference type="EnsemblMetazoa" id="HelroP77767"/>
    </source>
</evidence>
<dbReference type="EMBL" id="KB096365">
    <property type="protein sequence ID" value="ESO05224.1"/>
    <property type="molecule type" value="Genomic_DNA"/>
</dbReference>
<dbReference type="SMART" id="SM00054">
    <property type="entry name" value="EFh"/>
    <property type="match status" value="3"/>
</dbReference>
<dbReference type="Proteomes" id="UP000015101">
    <property type="component" value="Unassembled WGS sequence"/>
</dbReference>
<dbReference type="SUPFAM" id="SSF47473">
    <property type="entry name" value="EF-hand"/>
    <property type="match status" value="1"/>
</dbReference>
<dbReference type="CDD" id="cd00051">
    <property type="entry name" value="EFh"/>
    <property type="match status" value="2"/>
</dbReference>
<gene>
    <name evidence="4" type="primary">20215484</name>
    <name evidence="3" type="ORF">HELRODRAFT_77767</name>
</gene>
<reference evidence="3 5" key="2">
    <citation type="journal article" date="2013" name="Nature">
        <title>Insights into bilaterian evolution from three spiralian genomes.</title>
        <authorList>
            <person name="Simakov O."/>
            <person name="Marletaz F."/>
            <person name="Cho S.J."/>
            <person name="Edsinger-Gonzales E."/>
            <person name="Havlak P."/>
            <person name="Hellsten U."/>
            <person name="Kuo D.H."/>
            <person name="Larsson T."/>
            <person name="Lv J."/>
            <person name="Arendt D."/>
            <person name="Savage R."/>
            <person name="Osoegawa K."/>
            <person name="de Jong P."/>
            <person name="Grimwood J."/>
            <person name="Chapman J.A."/>
            <person name="Shapiro H."/>
            <person name="Aerts A."/>
            <person name="Otillar R.P."/>
            <person name="Terry A.Y."/>
            <person name="Boore J.L."/>
            <person name="Grigoriev I.V."/>
            <person name="Lindberg D.R."/>
            <person name="Seaver E.C."/>
            <person name="Weisblat D.A."/>
            <person name="Putnam N.H."/>
            <person name="Rokhsar D.S."/>
        </authorList>
    </citation>
    <scope>NUCLEOTIDE SEQUENCE</scope>
</reference>
<dbReference type="InParanoid" id="T1G336"/>
<dbReference type="Gene3D" id="1.10.238.10">
    <property type="entry name" value="EF-hand"/>
    <property type="match status" value="1"/>
</dbReference>
<dbReference type="AlphaFoldDB" id="T1G336"/>
<dbReference type="PROSITE" id="PS50222">
    <property type="entry name" value="EF_HAND_2"/>
    <property type="match status" value="2"/>
</dbReference>
<dbReference type="CTD" id="20215484"/>
<dbReference type="OrthoDB" id="26525at2759"/>
<organism evidence="4 5">
    <name type="scientific">Helobdella robusta</name>
    <name type="common">Californian leech</name>
    <dbReference type="NCBI Taxonomy" id="6412"/>
    <lineage>
        <taxon>Eukaryota</taxon>
        <taxon>Metazoa</taxon>
        <taxon>Spiralia</taxon>
        <taxon>Lophotrochozoa</taxon>
        <taxon>Annelida</taxon>
        <taxon>Clitellata</taxon>
        <taxon>Hirudinea</taxon>
        <taxon>Rhynchobdellida</taxon>
        <taxon>Glossiphoniidae</taxon>
        <taxon>Helobdella</taxon>
    </lineage>
</organism>
<keyword evidence="5" id="KW-1185">Reference proteome</keyword>
<dbReference type="InterPro" id="IPR002048">
    <property type="entry name" value="EF_hand_dom"/>
</dbReference>
<name>T1G336_HELRO</name>
<evidence type="ECO:0000256" key="1">
    <source>
        <dbReference type="ARBA" id="ARBA00022737"/>
    </source>
</evidence>
<dbReference type="EnsemblMetazoa" id="HelroT77767">
    <property type="protein sequence ID" value="HelroP77767"/>
    <property type="gene ID" value="HelroG77767"/>
</dbReference>
<reference evidence="5" key="1">
    <citation type="submission" date="2012-12" db="EMBL/GenBank/DDBJ databases">
        <authorList>
            <person name="Hellsten U."/>
            <person name="Grimwood J."/>
            <person name="Chapman J.A."/>
            <person name="Shapiro H."/>
            <person name="Aerts A."/>
            <person name="Otillar R.P."/>
            <person name="Terry A.Y."/>
            <person name="Boore J.L."/>
            <person name="Simakov O."/>
            <person name="Marletaz F."/>
            <person name="Cho S.-J."/>
            <person name="Edsinger-Gonzales E."/>
            <person name="Havlak P."/>
            <person name="Kuo D.-H."/>
            <person name="Larsson T."/>
            <person name="Lv J."/>
            <person name="Arendt D."/>
            <person name="Savage R."/>
            <person name="Osoegawa K."/>
            <person name="de Jong P."/>
            <person name="Lindberg D.R."/>
            <person name="Seaver E.C."/>
            <person name="Weisblat D.A."/>
            <person name="Putnam N.H."/>
            <person name="Grigoriev I.V."/>
            <person name="Rokhsar D.S."/>
        </authorList>
    </citation>
    <scope>NUCLEOTIDE SEQUENCE</scope>
</reference>
<sequence>EIREAFNEYDLMGLETIPAHDFGDALRLAGQAPSESEVQEMLKLAVLDDTGCLTFDEFVKAVGQRGWMDEVEVAQELEDALRYFDKEGNGWLDAQEMRNILKTHGEPLDDDDVTEMVKLVDIKNNGRMDCNGQFTFLCKLTPCRWCKSIHFQLNSFCL</sequence>
<dbReference type="FunFam" id="1.10.238.10:FF:000400">
    <property type="entry name" value="EF hand family protein"/>
    <property type="match status" value="1"/>
</dbReference>
<reference evidence="4" key="3">
    <citation type="submission" date="2015-06" db="UniProtKB">
        <authorList>
            <consortium name="EnsemblMetazoa"/>
        </authorList>
    </citation>
    <scope>IDENTIFICATION</scope>
</reference>